<dbReference type="Pfam" id="PF08007">
    <property type="entry name" value="JmjC_2"/>
    <property type="match status" value="1"/>
</dbReference>
<protein>
    <recommendedName>
        <fullName evidence="6">Ribosomal oxygenase 2</fullName>
    </recommendedName>
    <alternativeName>
        <fullName evidence="7">Bifunctional lysine-specific demethylase and histidyl-hydroxylase MINA</fullName>
    </alternativeName>
    <alternativeName>
        <fullName evidence="8">Histone lysine demethylase MINA</fullName>
    </alternativeName>
    <alternativeName>
        <fullName evidence="9">MYC-induced nuclear antigen</fullName>
    </alternativeName>
</protein>
<name>A0ABS3KGS8_9PROT</name>
<comment type="catalytic activity">
    <reaction evidence="11">
        <text>L-histidyl-[ribosomal protein uL15] + 2-oxoglutarate + O2 = (3S)-3-hydroxy-L-histidyl-[ribosomal protein uL15] + succinate + CO2</text>
        <dbReference type="Rhea" id="RHEA:54024"/>
        <dbReference type="Rhea" id="RHEA-COMP:13760"/>
        <dbReference type="Rhea" id="RHEA-COMP:13761"/>
        <dbReference type="ChEBI" id="CHEBI:15379"/>
        <dbReference type="ChEBI" id="CHEBI:16526"/>
        <dbReference type="ChEBI" id="CHEBI:16810"/>
        <dbReference type="ChEBI" id="CHEBI:29979"/>
        <dbReference type="ChEBI" id="CHEBI:30031"/>
        <dbReference type="ChEBI" id="CHEBI:138021"/>
    </reaction>
</comment>
<evidence type="ECO:0000256" key="9">
    <source>
        <dbReference type="ARBA" id="ARBA00034372"/>
    </source>
</evidence>
<dbReference type="PROSITE" id="PS51184">
    <property type="entry name" value="JMJC"/>
    <property type="match status" value="1"/>
</dbReference>
<keyword evidence="15" id="KW-1185">Reference proteome</keyword>
<comment type="caution">
    <text evidence="14">The sequence shown here is derived from an EMBL/GenBank/DDBJ whole genome shotgun (WGS) entry which is preliminary data.</text>
</comment>
<sequence>MSMTLADLLAPITPEQFFAEYYDKQPLHIPGSPAKFAQVLSWRGINRLLDQTHIWSSQSLKLVREGVAVPPEQYCTRATSRDGAPVMQPDSALVAQWVGRGASVVMNDVDSLSPGLASVSDALEAAGLGKAQANVYISWQSHKAFHSHFDTHDVWAVQVEGEKYWNIWEGRAEWPIAHPVFKGLGQEHHDRAKGKLRAKVLVKTGDLLYLPRGWYHDALAEAPASVHIAYGVHAPLGMDLMNILLERAIYDAAFRQPLPRQDGTAAARFALTSRAAQLGQRLSELTRDPKVMDVLGKFVADYRYRRGGNDLLAARGLAQAGAPGIPEEAAEGTTFRVLVNGAKPVRRGAEWQLKGPNATLPLLPAEAEATAWLLSRPDVAEAELRAAHPGVDAPTLLQRLTGAGLLAPA</sequence>
<evidence type="ECO:0000313" key="14">
    <source>
        <dbReference type="EMBL" id="MBO1076675.1"/>
    </source>
</evidence>
<evidence type="ECO:0000256" key="7">
    <source>
        <dbReference type="ARBA" id="ARBA00034359"/>
    </source>
</evidence>
<keyword evidence="3" id="KW-0479">Metal-binding</keyword>
<dbReference type="Gene3D" id="2.60.120.650">
    <property type="entry name" value="Cupin"/>
    <property type="match status" value="1"/>
</dbReference>
<dbReference type="PANTHER" id="PTHR13096">
    <property type="entry name" value="MINA53 MYC INDUCED NUCLEAR ANTIGEN"/>
    <property type="match status" value="1"/>
</dbReference>
<dbReference type="InterPro" id="IPR039994">
    <property type="entry name" value="NO66-like"/>
</dbReference>
<evidence type="ECO:0000256" key="8">
    <source>
        <dbReference type="ARBA" id="ARBA00034360"/>
    </source>
</evidence>
<comment type="similarity">
    <text evidence="5">Belongs to the ROX family. MINA53 subfamily.</text>
</comment>
<dbReference type="PANTHER" id="PTHR13096:SF7">
    <property type="entry name" value="RIBOSOMAL OXYGENASE 2"/>
    <property type="match status" value="1"/>
</dbReference>
<proteinExistence type="inferred from homology"/>
<organism evidence="14 15">
    <name type="scientific">Roseomonas marmotae</name>
    <dbReference type="NCBI Taxonomy" id="2768161"/>
    <lineage>
        <taxon>Bacteria</taxon>
        <taxon>Pseudomonadati</taxon>
        <taxon>Pseudomonadota</taxon>
        <taxon>Alphaproteobacteria</taxon>
        <taxon>Acetobacterales</taxon>
        <taxon>Roseomonadaceae</taxon>
        <taxon>Roseomonas</taxon>
    </lineage>
</organism>
<evidence type="ECO:0000256" key="4">
    <source>
        <dbReference type="ARBA" id="ARBA00023004"/>
    </source>
</evidence>
<evidence type="ECO:0000313" key="15">
    <source>
        <dbReference type="Proteomes" id="UP001518990"/>
    </source>
</evidence>
<gene>
    <name evidence="14" type="ORF">IAI60_18840</name>
</gene>
<evidence type="ECO:0000256" key="5">
    <source>
        <dbReference type="ARBA" id="ARBA00034314"/>
    </source>
</evidence>
<comment type="function">
    <text evidence="10">Oxygenase that can act as both a histone lysine demethylase and a ribosomal histidine hydroxylase. Is involved in the demethylation of trimethylated 'Lys-9' on histone H3 (H3K9me3), leading to an increase in ribosomal RNA expression. Also catalyzes the hydroxylation of 60S ribosomal protein L27a on 'His-39'. May play an important role in cell growth and survival. May be involved in ribosome biogenesis, most likely during the assembly process of pre-ribosomal particles.</text>
</comment>
<keyword evidence="4" id="KW-0408">Iron</keyword>
<feature type="domain" description="JmjC" evidence="13">
    <location>
        <begin position="82"/>
        <end position="249"/>
    </location>
</feature>
<evidence type="ECO:0000256" key="12">
    <source>
        <dbReference type="ARBA" id="ARBA00049465"/>
    </source>
</evidence>
<evidence type="ECO:0000256" key="1">
    <source>
        <dbReference type="ARBA" id="ARBA00001954"/>
    </source>
</evidence>
<reference evidence="14 15" key="1">
    <citation type="submission" date="2020-09" db="EMBL/GenBank/DDBJ databases">
        <title>Roseomonas.</title>
        <authorList>
            <person name="Zhu W."/>
        </authorList>
    </citation>
    <scope>NUCLEOTIDE SEQUENCE [LARGE SCALE GENOMIC DNA]</scope>
    <source>
        <strain evidence="14 15">1311</strain>
    </source>
</reference>
<dbReference type="InterPro" id="IPR003347">
    <property type="entry name" value="JmjC_dom"/>
</dbReference>
<comment type="cofactor">
    <cofactor evidence="1">
        <name>Fe(2+)</name>
        <dbReference type="ChEBI" id="CHEBI:29033"/>
    </cofactor>
</comment>
<evidence type="ECO:0000256" key="2">
    <source>
        <dbReference type="ARBA" id="ARBA00022517"/>
    </source>
</evidence>
<evidence type="ECO:0000256" key="10">
    <source>
        <dbReference type="ARBA" id="ARBA00046256"/>
    </source>
</evidence>
<dbReference type="EMBL" id="JACTNF010000027">
    <property type="protein sequence ID" value="MBO1076675.1"/>
    <property type="molecule type" value="Genomic_DNA"/>
</dbReference>
<evidence type="ECO:0000259" key="13">
    <source>
        <dbReference type="PROSITE" id="PS51184"/>
    </source>
</evidence>
<comment type="catalytic activity">
    <reaction evidence="12">
        <text>L-histidyl-[protein] + 2-oxoglutarate + O2 = (3S)-3-hydroxy-L-histidyl-[protein] + succinate + CO2</text>
        <dbReference type="Rhea" id="RHEA:54256"/>
        <dbReference type="Rhea" id="RHEA-COMP:9745"/>
        <dbReference type="Rhea" id="RHEA-COMP:13840"/>
        <dbReference type="ChEBI" id="CHEBI:15379"/>
        <dbReference type="ChEBI" id="CHEBI:16526"/>
        <dbReference type="ChEBI" id="CHEBI:16810"/>
        <dbReference type="ChEBI" id="CHEBI:29979"/>
        <dbReference type="ChEBI" id="CHEBI:30031"/>
        <dbReference type="ChEBI" id="CHEBI:138021"/>
        <dbReference type="EC" id="1.14.11.79"/>
    </reaction>
</comment>
<evidence type="ECO:0000256" key="3">
    <source>
        <dbReference type="ARBA" id="ARBA00022723"/>
    </source>
</evidence>
<dbReference type="RefSeq" id="WP_207449927.1">
    <property type="nucleotide sequence ID" value="NZ_CP061091.1"/>
</dbReference>
<dbReference type="SUPFAM" id="SSF51197">
    <property type="entry name" value="Clavaminate synthase-like"/>
    <property type="match status" value="1"/>
</dbReference>
<keyword evidence="2" id="KW-0690">Ribosome biogenesis</keyword>
<evidence type="ECO:0000256" key="6">
    <source>
        <dbReference type="ARBA" id="ARBA00034334"/>
    </source>
</evidence>
<dbReference type="Proteomes" id="UP001518990">
    <property type="component" value="Unassembled WGS sequence"/>
</dbReference>
<evidence type="ECO:0000256" key="11">
    <source>
        <dbReference type="ARBA" id="ARBA00047687"/>
    </source>
</evidence>
<accession>A0ABS3KGS8</accession>